<name>A0A4R1BVB0_9ACTN</name>
<evidence type="ECO:0000313" key="2">
    <source>
        <dbReference type="Proteomes" id="UP000295453"/>
    </source>
</evidence>
<protein>
    <submittedName>
        <fullName evidence="1">Uncharacterized protein</fullName>
    </submittedName>
</protein>
<dbReference type="EMBL" id="SJZJ01000031">
    <property type="protein sequence ID" value="TCJ21648.1"/>
    <property type="molecule type" value="Genomic_DNA"/>
</dbReference>
<dbReference type="OrthoDB" id="4828637at2"/>
<dbReference type="RefSeq" id="WP_131585400.1">
    <property type="nucleotide sequence ID" value="NZ_SJZJ01000031.1"/>
</dbReference>
<organism evidence="1 2">
    <name type="scientific">Nocardioides jejuensis</name>
    <dbReference type="NCBI Taxonomy" id="2502782"/>
    <lineage>
        <taxon>Bacteria</taxon>
        <taxon>Bacillati</taxon>
        <taxon>Actinomycetota</taxon>
        <taxon>Actinomycetes</taxon>
        <taxon>Propionibacteriales</taxon>
        <taxon>Nocardioidaceae</taxon>
        <taxon>Nocardioides</taxon>
    </lineage>
</organism>
<dbReference type="AlphaFoldDB" id="A0A4R1BVB0"/>
<keyword evidence="2" id="KW-1185">Reference proteome</keyword>
<comment type="caution">
    <text evidence="1">The sequence shown here is derived from an EMBL/GenBank/DDBJ whole genome shotgun (WGS) entry which is preliminary data.</text>
</comment>
<reference evidence="1 2" key="1">
    <citation type="submission" date="2019-03" db="EMBL/GenBank/DDBJ databases">
        <authorList>
            <person name="Kim M.K.M."/>
        </authorList>
    </citation>
    <scope>NUCLEOTIDE SEQUENCE [LARGE SCALE GENOMIC DNA]</scope>
    <source>
        <strain evidence="1 2">18JY15-6</strain>
    </source>
</reference>
<accession>A0A4R1BVB0</accession>
<sequence length="179" mass="19594">MFAVSGNSKAPDRCYVEGCGRENAIVLHLSATPAAFGDYCAEHARALAEATPLVWTCECLVCEAARRELASHEHDDRIVLCTNCVGRWLVTTASGSTHLFDLDAKTIQRVQAAANERPSRERAGSVPLRRDGDVLPLLHLDPIRLNEPACLLIGEVDDYLGYVNTTRVTTPVRLVEPAR</sequence>
<gene>
    <name evidence="1" type="ORF">EPD65_14570</name>
</gene>
<evidence type="ECO:0000313" key="1">
    <source>
        <dbReference type="EMBL" id="TCJ21648.1"/>
    </source>
</evidence>
<dbReference type="Proteomes" id="UP000295453">
    <property type="component" value="Unassembled WGS sequence"/>
</dbReference>
<proteinExistence type="predicted"/>